<evidence type="ECO:0000259" key="2">
    <source>
        <dbReference type="Pfam" id="PF00082"/>
    </source>
</evidence>
<keyword evidence="4" id="KW-1185">Reference proteome</keyword>
<dbReference type="Gene3D" id="3.40.50.200">
    <property type="entry name" value="Peptidase S8/S53 domain"/>
    <property type="match status" value="1"/>
</dbReference>
<dbReference type="InterPro" id="IPR000209">
    <property type="entry name" value="Peptidase_S8/S53_dom"/>
</dbReference>
<dbReference type="SUPFAM" id="SSF52743">
    <property type="entry name" value="Subtilisin-like"/>
    <property type="match status" value="1"/>
</dbReference>
<comment type="caution">
    <text evidence="3">The sequence shown here is derived from an EMBL/GenBank/DDBJ whole genome shotgun (WGS) entry which is preliminary data.</text>
</comment>
<dbReference type="EMBL" id="JBFSHR010000033">
    <property type="protein sequence ID" value="MEX6430033.1"/>
    <property type="molecule type" value="Genomic_DNA"/>
</dbReference>
<reference evidence="3 4" key="1">
    <citation type="submission" date="2024-07" db="EMBL/GenBank/DDBJ databases">
        <title>Draft Genome Sequence of Ferrimicrobium acidiphilum Strain YE2023, Isolated from a Pulp of Bioleach Reactor.</title>
        <authorList>
            <person name="Elkina Y.A."/>
            <person name="Bulaeva A.G."/>
            <person name="Beletsky A.V."/>
            <person name="Mardanov A.V."/>
        </authorList>
    </citation>
    <scope>NUCLEOTIDE SEQUENCE [LARGE SCALE GENOMIC DNA]</scope>
    <source>
        <strain evidence="3 4">YE2023</strain>
    </source>
</reference>
<organism evidence="3 4">
    <name type="scientific">Ferrimicrobium acidiphilum</name>
    <dbReference type="NCBI Taxonomy" id="121039"/>
    <lineage>
        <taxon>Bacteria</taxon>
        <taxon>Bacillati</taxon>
        <taxon>Actinomycetota</taxon>
        <taxon>Acidimicrobiia</taxon>
        <taxon>Acidimicrobiales</taxon>
        <taxon>Acidimicrobiaceae</taxon>
        <taxon>Ferrimicrobium</taxon>
    </lineage>
</organism>
<accession>A0ABV3Y694</accession>
<gene>
    <name evidence="3" type="ORF">AB6A68_09300</name>
</gene>
<protein>
    <submittedName>
        <fullName evidence="3">S8 family serine peptidase</fullName>
    </submittedName>
</protein>
<dbReference type="Pfam" id="PF00082">
    <property type="entry name" value="Peptidase_S8"/>
    <property type="match status" value="1"/>
</dbReference>
<feature type="domain" description="Peptidase S8/S53" evidence="2">
    <location>
        <begin position="285"/>
        <end position="424"/>
    </location>
</feature>
<feature type="region of interest" description="Disordered" evidence="1">
    <location>
        <begin position="21"/>
        <end position="41"/>
    </location>
</feature>
<proteinExistence type="predicted"/>
<evidence type="ECO:0000256" key="1">
    <source>
        <dbReference type="SAM" id="MobiDB-lite"/>
    </source>
</evidence>
<dbReference type="InterPro" id="IPR036852">
    <property type="entry name" value="Peptidase_S8/S53_dom_sf"/>
</dbReference>
<sequence>MAAERDRLHIILRGFAAPEPYRRPPRAIPGTRIPTPANRGQHGRQLQSALEQAGAAGLARRESEAVRVAGALDGIYVRFESFPDLDLALESLDPHRGRVHPELRAVRQVTIDGQTFEQAVVFVPDGQLGYFLGQVEAYLASADSDKPRNYNLIDRIQSIGLASLEELWTDPKAEFPVGDDAVWWEVWLRRRDGHEFERLKQFAEAAGAGVGVQTLGFSDRLVVLVRASRTQLSRAINVLDDVAELRRPKESAGLIALDPAVEQADWVDQLATRTTAAPPTAPAACVVDTGVYQAHPLFNGSLLSTDCHTCDPEWGLSVRHGHGTEMAGPALYGDMGSAMASGDPIHLRHRLESVKIMQRPSENPPHLWGALTAAATSRVEIQAPTRRRAFGMAVSAGRDAVGDLHAERIMVGQPTSWSATVDALAAGLAIDVTEEGMVFLGEGTTSFPSGRRQRRHV</sequence>
<name>A0ABV3Y694_9ACTN</name>
<dbReference type="RefSeq" id="WP_369084620.1">
    <property type="nucleotide sequence ID" value="NZ_JBFSHR010000033.1"/>
</dbReference>
<evidence type="ECO:0000313" key="3">
    <source>
        <dbReference type="EMBL" id="MEX6430033.1"/>
    </source>
</evidence>
<evidence type="ECO:0000313" key="4">
    <source>
        <dbReference type="Proteomes" id="UP001560267"/>
    </source>
</evidence>
<dbReference type="Proteomes" id="UP001560267">
    <property type="component" value="Unassembled WGS sequence"/>
</dbReference>